<accession>A0ABU5UKQ4</accession>
<comment type="caution">
    <text evidence="2">The sequence shown here is derived from an EMBL/GenBank/DDBJ whole genome shotgun (WGS) entry which is preliminary data.</text>
</comment>
<dbReference type="EMBL" id="JAYGHK010000003">
    <property type="protein sequence ID" value="MEA5606833.1"/>
    <property type="molecule type" value="Genomic_DNA"/>
</dbReference>
<dbReference type="RefSeq" id="WP_323209447.1">
    <property type="nucleotide sequence ID" value="NZ_JAYGHK010000003.1"/>
</dbReference>
<reference evidence="2 3" key="1">
    <citation type="submission" date="2023-12" db="EMBL/GenBank/DDBJ databases">
        <title>Baltic Sea Cyanobacteria.</title>
        <authorList>
            <person name="Delbaje E."/>
            <person name="Fewer D.P."/>
            <person name="Shishido T.K."/>
        </authorList>
    </citation>
    <scope>NUCLEOTIDE SEQUENCE [LARGE SCALE GENOMIC DNA]</scope>
    <source>
        <strain evidence="2 3">UHCC 0060</strain>
    </source>
</reference>
<gene>
    <name evidence="2" type="ORF">VB695_01820</name>
</gene>
<dbReference type="Proteomes" id="UP001303285">
    <property type="component" value="Unassembled WGS sequence"/>
</dbReference>
<feature type="region of interest" description="Disordered" evidence="1">
    <location>
        <begin position="36"/>
        <end position="146"/>
    </location>
</feature>
<feature type="compositionally biased region" description="Low complexity" evidence="1">
    <location>
        <begin position="48"/>
        <end position="72"/>
    </location>
</feature>
<proteinExistence type="predicted"/>
<protein>
    <submittedName>
        <fullName evidence="2">Uncharacterized protein</fullName>
    </submittedName>
</protein>
<evidence type="ECO:0000313" key="2">
    <source>
        <dbReference type="EMBL" id="MEA5606833.1"/>
    </source>
</evidence>
<keyword evidence="3" id="KW-1185">Reference proteome</keyword>
<evidence type="ECO:0000313" key="3">
    <source>
        <dbReference type="Proteomes" id="UP001303285"/>
    </source>
</evidence>
<name>A0ABU5UKQ4_NODSP</name>
<evidence type="ECO:0000256" key="1">
    <source>
        <dbReference type="SAM" id="MobiDB-lite"/>
    </source>
</evidence>
<sequence length="146" mass="14906">MFGFIKKLITGILGFITGLLPGKKGNGYYLELDEPASEKAPATTVNGTKATATEAAASPADAPAAKSNAPTAKKADKVEPSKNGKAPQAEPATVPAATSNGTKTVPAETTFAPKYLAPSGSSSSRRRPGANMSSYLDMASKMKTSN</sequence>
<feature type="compositionally biased region" description="Basic and acidic residues" evidence="1">
    <location>
        <begin position="73"/>
        <end position="82"/>
    </location>
</feature>
<organism evidence="2 3">
    <name type="scientific">Nodularia spumigena UHCC 0060</name>
    <dbReference type="NCBI Taxonomy" id="3110300"/>
    <lineage>
        <taxon>Bacteria</taxon>
        <taxon>Bacillati</taxon>
        <taxon>Cyanobacteriota</taxon>
        <taxon>Cyanophyceae</taxon>
        <taxon>Nostocales</taxon>
        <taxon>Nodulariaceae</taxon>
        <taxon>Nodularia</taxon>
    </lineage>
</organism>